<keyword evidence="1" id="KW-1185">Reference proteome</keyword>
<proteinExistence type="predicted"/>
<accession>A0A914LN06</accession>
<protein>
    <submittedName>
        <fullName evidence="2">Candidate secreted effector</fullName>
    </submittedName>
</protein>
<evidence type="ECO:0000313" key="2">
    <source>
        <dbReference type="WBParaSite" id="Minc3s00546g14060"/>
    </source>
</evidence>
<dbReference type="WBParaSite" id="Minc3s00546g14060">
    <property type="protein sequence ID" value="Minc3s00546g14060"/>
    <property type="gene ID" value="Minc3s00546g14060"/>
</dbReference>
<name>A0A914LN06_MELIC</name>
<dbReference type="AlphaFoldDB" id="A0A914LN06"/>
<evidence type="ECO:0000313" key="1">
    <source>
        <dbReference type="Proteomes" id="UP000887563"/>
    </source>
</evidence>
<reference evidence="2" key="1">
    <citation type="submission" date="2022-11" db="UniProtKB">
        <authorList>
            <consortium name="WormBaseParasite"/>
        </authorList>
    </citation>
    <scope>IDENTIFICATION</scope>
</reference>
<dbReference type="Proteomes" id="UP000887563">
    <property type="component" value="Unplaced"/>
</dbReference>
<organism evidence="1 2">
    <name type="scientific">Meloidogyne incognita</name>
    <name type="common">Southern root-knot nematode worm</name>
    <name type="synonym">Oxyuris incognita</name>
    <dbReference type="NCBI Taxonomy" id="6306"/>
    <lineage>
        <taxon>Eukaryota</taxon>
        <taxon>Metazoa</taxon>
        <taxon>Ecdysozoa</taxon>
        <taxon>Nematoda</taxon>
        <taxon>Chromadorea</taxon>
        <taxon>Rhabditida</taxon>
        <taxon>Tylenchina</taxon>
        <taxon>Tylenchomorpha</taxon>
        <taxon>Tylenchoidea</taxon>
        <taxon>Meloidogynidae</taxon>
        <taxon>Meloidogyninae</taxon>
        <taxon>Meloidogyne</taxon>
        <taxon>Meloidogyne incognita group</taxon>
    </lineage>
</organism>
<sequence length="53" mass="6057">MGLIVSRGLRFLPFPFNNSGTSTASWVLTGDVGMFFWKLLFPPRAHLLFMLRL</sequence>